<evidence type="ECO:0000256" key="1">
    <source>
        <dbReference type="SAM" id="MobiDB-lite"/>
    </source>
</evidence>
<evidence type="ECO:0000313" key="2">
    <source>
        <dbReference type="EMBL" id="MDW8802015.1"/>
    </source>
</evidence>
<feature type="compositionally biased region" description="Low complexity" evidence="1">
    <location>
        <begin position="36"/>
        <end position="57"/>
    </location>
</feature>
<dbReference type="RefSeq" id="WP_318798381.1">
    <property type="nucleotide sequence ID" value="NZ_JARUJP010000015.1"/>
</dbReference>
<keyword evidence="3" id="KW-1185">Reference proteome</keyword>
<dbReference type="Proteomes" id="UP001281656">
    <property type="component" value="Unassembled WGS sequence"/>
</dbReference>
<accession>A0ABU4JV49</accession>
<dbReference type="EMBL" id="JARUJP010000015">
    <property type="protein sequence ID" value="MDW8802015.1"/>
    <property type="molecule type" value="Genomic_DNA"/>
</dbReference>
<feature type="compositionally biased region" description="Low complexity" evidence="1">
    <location>
        <begin position="73"/>
        <end position="91"/>
    </location>
</feature>
<proteinExistence type="predicted"/>
<gene>
    <name evidence="2" type="ORF">P8V03_12730</name>
</gene>
<feature type="region of interest" description="Disordered" evidence="1">
    <location>
        <begin position="36"/>
        <end position="91"/>
    </location>
</feature>
<sequence length="252" mass="27649">MEDINNSSNSNTSSNIINNNIDNTHKNIQNINNIIKTSSNSDNSGEDNNSSDTSNSDKCTGDDTKPCQRSPDNDSNNNNNSPSSISNENTVKDTNTNLQNINTIILSGIESAKNLQNGISQGTSENQTAQSSDTSISDSIDKASSTLQNINNIKEQLAKLDLNPRESLYFDNCINPLLTVLNQLSSTSVNLATSSYYLSTSIITHGKESKLKDTIHLVYDINKECEDVYDVLEKRIDTLLELAKKCSCLDHF</sequence>
<evidence type="ECO:0000313" key="3">
    <source>
        <dbReference type="Proteomes" id="UP001281656"/>
    </source>
</evidence>
<name>A0ABU4JV49_9CLOT</name>
<feature type="compositionally biased region" description="Low complexity" evidence="1">
    <location>
        <begin position="127"/>
        <end position="137"/>
    </location>
</feature>
<comment type="caution">
    <text evidence="2">The sequence shown here is derived from an EMBL/GenBank/DDBJ whole genome shotgun (WGS) entry which is preliminary data.</text>
</comment>
<reference evidence="2 3" key="1">
    <citation type="submission" date="2023-04" db="EMBL/GenBank/DDBJ databases">
        <title>Clostridium tannerae sp. nov., isolated from the fecal material of an alpaca.</title>
        <authorList>
            <person name="Miller S."/>
            <person name="Hendry M."/>
            <person name="King J."/>
            <person name="Sankaranarayanan K."/>
            <person name="Lawson P.A."/>
        </authorList>
    </citation>
    <scope>NUCLEOTIDE SEQUENCE [LARGE SCALE GENOMIC DNA]</scope>
    <source>
        <strain evidence="2 3">A1-XYC3</strain>
    </source>
</reference>
<organism evidence="2 3">
    <name type="scientific">Clostridium tanneri</name>
    <dbReference type="NCBI Taxonomy" id="3037988"/>
    <lineage>
        <taxon>Bacteria</taxon>
        <taxon>Bacillati</taxon>
        <taxon>Bacillota</taxon>
        <taxon>Clostridia</taxon>
        <taxon>Eubacteriales</taxon>
        <taxon>Clostridiaceae</taxon>
        <taxon>Clostridium</taxon>
    </lineage>
</organism>
<feature type="region of interest" description="Disordered" evidence="1">
    <location>
        <begin position="118"/>
        <end position="137"/>
    </location>
</feature>
<protein>
    <submittedName>
        <fullName evidence="2">Uncharacterized protein</fullName>
    </submittedName>
</protein>